<comment type="caution">
    <text evidence="3">The sequence shown here is derived from an EMBL/GenBank/DDBJ whole genome shotgun (WGS) entry which is preliminary data.</text>
</comment>
<evidence type="ECO:0000256" key="1">
    <source>
        <dbReference type="SAM" id="SignalP"/>
    </source>
</evidence>
<dbReference type="Proteomes" id="UP000294850">
    <property type="component" value="Unassembled WGS sequence"/>
</dbReference>
<feature type="chain" id="PRO_5020983630" evidence="1">
    <location>
        <begin position="21"/>
        <end position="800"/>
    </location>
</feature>
<protein>
    <submittedName>
        <fullName evidence="3">TonB-dependent receptor</fullName>
    </submittedName>
</protein>
<dbReference type="Gene3D" id="2.170.130.10">
    <property type="entry name" value="TonB-dependent receptor, plug domain"/>
    <property type="match status" value="1"/>
</dbReference>
<keyword evidence="3" id="KW-0675">Receptor</keyword>
<dbReference type="Pfam" id="PF07715">
    <property type="entry name" value="Plug"/>
    <property type="match status" value="1"/>
</dbReference>
<dbReference type="RefSeq" id="WP_131960849.1">
    <property type="nucleotide sequence ID" value="NZ_SMFL01000010.1"/>
</dbReference>
<dbReference type="InterPro" id="IPR037066">
    <property type="entry name" value="Plug_dom_sf"/>
</dbReference>
<keyword evidence="1" id="KW-0732">Signal</keyword>
<dbReference type="OrthoDB" id="1111684at2"/>
<sequence>MDKSLISCLFFLLSFSSVSGQSVVINGYVKESGSTEPLVGANVRVESGLRSATTNTYGYFVLNIPMSMAQDSIVIFTSMAGYPPFRKVIKLQPVIRLDIILSPMELDQVIIKDSRENTVDQVQMGQIELSAAEIKTLPAIAGEKDALKILQLMPGVGKGTEGSSGIFVRGGGADQNLIILDEATVYNVNHLFGFFSVFNNDAVKNVTLIKGGFPAQYGGRLSSVVEVTMREGNRQSLHGEGGIGLISSRLTLEGPLKKNKSSFIISGRRTYLDVLLSPLLSLASNGNAKLGYFFYDLNTKLNYDIGKNDKVYFSGYFGKDKFYAKLKSGTYESQALFHWQNGTATARWNHLFNEKVFSNMSLIFTNYNFELNLKNSFSKKDVPEPFIVNLSNLSSITDYSIKYDVDYFTNPSHAFRFGLQSILHQFKPSVIEAIDTETGEHIQSKQQQNSFESAIYASHNWFPGARFKASTGLRIVSHATEGALSFRAEPRISVSYKQSASWAVKGSYAIMNQYVHLLSNTGAGFPTDLWVPTTKLLKPEQSKQVSLGLVHNNKQYPDYILSTEVYYKTMNHIVTFKEGANLLSVLDGPSTIGNTDWQNNVTSGKGWSYGMELLLRKRVGKLSGWIGYTWSKTYWQFQEVNDGKKYLPRNDRRHDLSVVAMLKVNKKISMSATWLYATGNHLTIARETYNAPIHYPNQDNYFDLTPYEKIFGTKSGVGAYGDKNSFQAVSYHRLDISAQFATTRRKYDGAWDIGLYNAYNRKNPFYYSQSTKIVNNKEVQILKRVSLFPVIPYVSYNFKF</sequence>
<keyword evidence="4" id="KW-1185">Reference proteome</keyword>
<dbReference type="InterPro" id="IPR008969">
    <property type="entry name" value="CarboxyPept-like_regulatory"/>
</dbReference>
<evidence type="ECO:0000313" key="4">
    <source>
        <dbReference type="Proteomes" id="UP000294850"/>
    </source>
</evidence>
<accession>A0A4R5DED1</accession>
<name>A0A4R5DED1_9BACT</name>
<feature type="signal peptide" evidence="1">
    <location>
        <begin position="1"/>
        <end position="20"/>
    </location>
</feature>
<dbReference type="SUPFAM" id="SSF56935">
    <property type="entry name" value="Porins"/>
    <property type="match status" value="1"/>
</dbReference>
<gene>
    <name evidence="3" type="ORF">E0F88_24145</name>
</gene>
<dbReference type="EMBL" id="SMFL01000010">
    <property type="protein sequence ID" value="TDE12139.1"/>
    <property type="molecule type" value="Genomic_DNA"/>
</dbReference>
<reference evidence="3 4" key="1">
    <citation type="submission" date="2019-03" db="EMBL/GenBank/DDBJ databases">
        <title>Dyadobacter AR-3-6 sp. nov., isolated from arctic soil.</title>
        <authorList>
            <person name="Chaudhary D.K."/>
        </authorList>
    </citation>
    <scope>NUCLEOTIDE SEQUENCE [LARGE SCALE GENOMIC DNA]</scope>
    <source>
        <strain evidence="3 4">AR-3-6</strain>
    </source>
</reference>
<dbReference type="SUPFAM" id="SSF49464">
    <property type="entry name" value="Carboxypeptidase regulatory domain-like"/>
    <property type="match status" value="1"/>
</dbReference>
<feature type="domain" description="TonB-dependent receptor plug" evidence="2">
    <location>
        <begin position="144"/>
        <end position="220"/>
    </location>
</feature>
<organism evidence="3 4">
    <name type="scientific">Dyadobacter psychrotolerans</name>
    <dbReference type="NCBI Taxonomy" id="2541721"/>
    <lineage>
        <taxon>Bacteria</taxon>
        <taxon>Pseudomonadati</taxon>
        <taxon>Bacteroidota</taxon>
        <taxon>Cytophagia</taxon>
        <taxon>Cytophagales</taxon>
        <taxon>Spirosomataceae</taxon>
        <taxon>Dyadobacter</taxon>
    </lineage>
</organism>
<dbReference type="InterPro" id="IPR012910">
    <property type="entry name" value="Plug_dom"/>
</dbReference>
<evidence type="ECO:0000313" key="3">
    <source>
        <dbReference type="EMBL" id="TDE12139.1"/>
    </source>
</evidence>
<dbReference type="Pfam" id="PF13715">
    <property type="entry name" value="CarbopepD_reg_2"/>
    <property type="match status" value="1"/>
</dbReference>
<dbReference type="AlphaFoldDB" id="A0A4R5DED1"/>
<proteinExistence type="predicted"/>
<evidence type="ECO:0000259" key="2">
    <source>
        <dbReference type="Pfam" id="PF07715"/>
    </source>
</evidence>